<keyword evidence="1" id="KW-0805">Transcription regulation</keyword>
<dbReference type="SUPFAM" id="SSF46785">
    <property type="entry name" value="Winged helix' DNA-binding domain"/>
    <property type="match status" value="1"/>
</dbReference>
<evidence type="ECO:0000256" key="2">
    <source>
        <dbReference type="ARBA" id="ARBA00023125"/>
    </source>
</evidence>
<dbReference type="Gene3D" id="1.10.10.10">
    <property type="entry name" value="Winged helix-like DNA-binding domain superfamily/Winged helix DNA-binding domain"/>
    <property type="match status" value="1"/>
</dbReference>
<reference evidence="6 7" key="1">
    <citation type="submission" date="2024-06" db="EMBL/GenBank/DDBJ databases">
        <title>Sorghum-associated microbial communities from plants grown in Nebraska, USA.</title>
        <authorList>
            <person name="Schachtman D."/>
        </authorList>
    </citation>
    <scope>NUCLEOTIDE SEQUENCE [LARGE SCALE GENOMIC DNA]</scope>
    <source>
        <strain evidence="6 7">2709</strain>
    </source>
</reference>
<dbReference type="PROSITE" id="PS51077">
    <property type="entry name" value="HTH_ICLR"/>
    <property type="match status" value="1"/>
</dbReference>
<comment type="caution">
    <text evidence="6">The sequence shown here is derived from an EMBL/GenBank/DDBJ whole genome shotgun (WGS) entry which is preliminary data.</text>
</comment>
<dbReference type="Proteomes" id="UP001549320">
    <property type="component" value="Unassembled WGS sequence"/>
</dbReference>
<dbReference type="PROSITE" id="PS51078">
    <property type="entry name" value="ICLR_ED"/>
    <property type="match status" value="1"/>
</dbReference>
<sequence length="239" mass="25738">MPEISKTADQALVLLAYIAEHGPLGTTDLARLLDMHRTVVHRLLATLQGRGFVRRVEAGYLPGTALLHLAQFVEPDLIASAKPYLDSLAQEFGETFILTALQGSHEAIQIEQSVGGHHFMRVQLTRGFRHPLSKGASGRSILAFCEAPTIAYALQHAEDPDHLNQLLAEVREVGYAVSHDELSPGVQGVSVPIMQGKLPIASIGVVYPAVRAEAVETYVKALKKAANAIARALKQQSAG</sequence>
<evidence type="ECO:0000256" key="3">
    <source>
        <dbReference type="ARBA" id="ARBA00023163"/>
    </source>
</evidence>
<dbReference type="InterPro" id="IPR005471">
    <property type="entry name" value="Tscrpt_reg_IclR_N"/>
</dbReference>
<dbReference type="Pfam" id="PF09339">
    <property type="entry name" value="HTH_IclR"/>
    <property type="match status" value="1"/>
</dbReference>
<dbReference type="SMART" id="SM00346">
    <property type="entry name" value="HTH_ICLR"/>
    <property type="match status" value="1"/>
</dbReference>
<dbReference type="InterPro" id="IPR036390">
    <property type="entry name" value="WH_DNA-bd_sf"/>
</dbReference>
<dbReference type="InterPro" id="IPR036388">
    <property type="entry name" value="WH-like_DNA-bd_sf"/>
</dbReference>
<proteinExistence type="predicted"/>
<keyword evidence="3" id="KW-0804">Transcription</keyword>
<dbReference type="PANTHER" id="PTHR30136:SF24">
    <property type="entry name" value="HTH-TYPE TRANSCRIPTIONAL REPRESSOR ALLR"/>
    <property type="match status" value="1"/>
</dbReference>
<dbReference type="InterPro" id="IPR029016">
    <property type="entry name" value="GAF-like_dom_sf"/>
</dbReference>
<dbReference type="Gene3D" id="3.30.450.40">
    <property type="match status" value="1"/>
</dbReference>
<evidence type="ECO:0000313" key="6">
    <source>
        <dbReference type="EMBL" id="MET4577263.1"/>
    </source>
</evidence>
<evidence type="ECO:0000313" key="7">
    <source>
        <dbReference type="Proteomes" id="UP001549320"/>
    </source>
</evidence>
<evidence type="ECO:0000256" key="1">
    <source>
        <dbReference type="ARBA" id="ARBA00023015"/>
    </source>
</evidence>
<name>A0ABV2Q8R3_9BURK</name>
<organism evidence="6 7">
    <name type="scientific">Ottowia thiooxydans</name>
    <dbReference type="NCBI Taxonomy" id="219182"/>
    <lineage>
        <taxon>Bacteria</taxon>
        <taxon>Pseudomonadati</taxon>
        <taxon>Pseudomonadota</taxon>
        <taxon>Betaproteobacteria</taxon>
        <taxon>Burkholderiales</taxon>
        <taxon>Comamonadaceae</taxon>
        <taxon>Ottowia</taxon>
    </lineage>
</organism>
<dbReference type="GO" id="GO:0003677">
    <property type="term" value="F:DNA binding"/>
    <property type="evidence" value="ECO:0007669"/>
    <property type="project" value="UniProtKB-KW"/>
</dbReference>
<protein>
    <submittedName>
        <fullName evidence="6">DNA-binding IclR family transcriptional regulator</fullName>
    </submittedName>
</protein>
<dbReference type="PANTHER" id="PTHR30136">
    <property type="entry name" value="HELIX-TURN-HELIX TRANSCRIPTIONAL REGULATOR, ICLR FAMILY"/>
    <property type="match status" value="1"/>
</dbReference>
<dbReference type="SUPFAM" id="SSF55781">
    <property type="entry name" value="GAF domain-like"/>
    <property type="match status" value="1"/>
</dbReference>
<feature type="domain" description="IclR-ED" evidence="5">
    <location>
        <begin position="65"/>
        <end position="235"/>
    </location>
</feature>
<dbReference type="RefSeq" id="WP_354443488.1">
    <property type="nucleotide sequence ID" value="NZ_JBEPSH010000004.1"/>
</dbReference>
<evidence type="ECO:0000259" key="5">
    <source>
        <dbReference type="PROSITE" id="PS51078"/>
    </source>
</evidence>
<gene>
    <name evidence="6" type="ORF">ABIE13_002374</name>
</gene>
<dbReference type="InterPro" id="IPR014757">
    <property type="entry name" value="Tscrpt_reg_IclR_C"/>
</dbReference>
<evidence type="ECO:0000259" key="4">
    <source>
        <dbReference type="PROSITE" id="PS51077"/>
    </source>
</evidence>
<keyword evidence="7" id="KW-1185">Reference proteome</keyword>
<dbReference type="EMBL" id="JBEPSH010000004">
    <property type="protein sequence ID" value="MET4577263.1"/>
    <property type="molecule type" value="Genomic_DNA"/>
</dbReference>
<dbReference type="Pfam" id="PF01614">
    <property type="entry name" value="IclR_C"/>
    <property type="match status" value="1"/>
</dbReference>
<feature type="domain" description="HTH iclR-type" evidence="4">
    <location>
        <begin position="5"/>
        <end position="64"/>
    </location>
</feature>
<accession>A0ABV2Q8R3</accession>
<dbReference type="InterPro" id="IPR050707">
    <property type="entry name" value="HTH_MetabolicPath_Reg"/>
</dbReference>
<keyword evidence="2 6" id="KW-0238">DNA-binding</keyword>